<dbReference type="SUPFAM" id="SSF53187">
    <property type="entry name" value="Zn-dependent exopeptidases"/>
    <property type="match status" value="1"/>
</dbReference>
<dbReference type="EMBL" id="LGHJ01000024">
    <property type="protein sequence ID" value="KPL72302.1"/>
    <property type="molecule type" value="Genomic_DNA"/>
</dbReference>
<dbReference type="Proteomes" id="UP000050514">
    <property type="component" value="Unassembled WGS sequence"/>
</dbReference>
<name>A0A0P6XBY5_9CHLR</name>
<proteinExistence type="predicted"/>
<keyword evidence="2" id="KW-1185">Reference proteome</keyword>
<comment type="caution">
    <text evidence="1">The sequence shown here is derived from an EMBL/GenBank/DDBJ whole genome shotgun (WGS) entry which is preliminary data.</text>
</comment>
<dbReference type="AlphaFoldDB" id="A0A0P6XBY5"/>
<dbReference type="RefSeq" id="WP_061913384.1">
    <property type="nucleotide sequence ID" value="NZ_DF967971.1"/>
</dbReference>
<organism evidence="1 2">
    <name type="scientific">Bellilinea caldifistulae</name>
    <dbReference type="NCBI Taxonomy" id="360411"/>
    <lineage>
        <taxon>Bacteria</taxon>
        <taxon>Bacillati</taxon>
        <taxon>Chloroflexota</taxon>
        <taxon>Anaerolineae</taxon>
        <taxon>Anaerolineales</taxon>
        <taxon>Anaerolineaceae</taxon>
        <taxon>Bellilinea</taxon>
    </lineage>
</organism>
<evidence type="ECO:0000313" key="1">
    <source>
        <dbReference type="EMBL" id="KPL72302.1"/>
    </source>
</evidence>
<sequence>MNAWLERLVALESEVEYKTPPRRGEGEFCFQPGSLPVLISAPHGAAHTRHGRLKEEDDFTAGMARLCAELSGAHVLYAWRKSATDPNYYPDVPYKQALREIVRRFGIGFVLDLHGCAAYRDFGIGVGTMQGQSLPCEFRRLILKVLYHHGFRTGGGWLSRVDVDRTFTAGNGSRQETITRFVSQRLGVPAVQIELNSYLRVVRRRPQASERNPFEGDPEMIERTIRLLVGLVRAVARFGASDGFGGVSPTKL</sequence>
<evidence type="ECO:0000313" key="2">
    <source>
        <dbReference type="Proteomes" id="UP000050514"/>
    </source>
</evidence>
<dbReference type="Gene3D" id="3.40.630.40">
    <property type="entry name" value="Zn-dependent exopeptidases"/>
    <property type="match status" value="1"/>
</dbReference>
<reference evidence="1 2" key="1">
    <citation type="submission" date="2015-07" db="EMBL/GenBank/DDBJ databases">
        <title>Draft genome of Bellilinea caldifistulae DSM 17877.</title>
        <authorList>
            <person name="Hemp J."/>
            <person name="Ward L.M."/>
            <person name="Pace L.A."/>
            <person name="Fischer W.W."/>
        </authorList>
    </citation>
    <scope>NUCLEOTIDE SEQUENCE [LARGE SCALE GENOMIC DNA]</scope>
    <source>
        <strain evidence="1 2">GOMI-1</strain>
    </source>
</reference>
<gene>
    <name evidence="1" type="ORF">AC812_15790</name>
</gene>
<dbReference type="STRING" id="360411.AC812_15790"/>
<dbReference type="OrthoDB" id="2962133at2"/>
<accession>A0A0P6XBY5</accession>
<evidence type="ECO:0008006" key="3">
    <source>
        <dbReference type="Google" id="ProtNLM"/>
    </source>
</evidence>
<protein>
    <recommendedName>
        <fullName evidence="3">N-formylglutamate amidohydrolase</fullName>
    </recommendedName>
</protein>